<proteinExistence type="predicted"/>
<evidence type="ECO:0000313" key="3">
    <source>
        <dbReference type="Proteomes" id="UP000189059"/>
    </source>
</evidence>
<keyword evidence="3" id="KW-1185">Reference proteome</keyword>
<sequence>MFILTRFPQIHQRGPTKSTARFPKGERADLRPITNRPRLFDSAIHPGGHDKRTDLAIMRIRAGTGSDTFILVFCKDYIQIDHEVLEKTSL</sequence>
<gene>
    <name evidence="2" type="ORF">BBD40_28965</name>
    <name evidence="1" type="ORF">BBD41_13600</name>
</gene>
<dbReference type="EMBL" id="CP016809">
    <property type="protein sequence ID" value="ANY73524.1"/>
    <property type="molecule type" value="Genomic_DNA"/>
</dbReference>
<name>A0A1B2E0I6_9BACL</name>
<reference evidence="1" key="1">
    <citation type="submission" date="2016-08" db="EMBL/GenBank/DDBJ databases">
        <title>Complete Genome Seqeunce of Paenibacillus sp. nov. IHBB 9852 from high altitute lake of Indian trans-Himalayas.</title>
        <authorList>
            <person name="Kiran S."/>
            <person name="Swarnkar M.K."/>
            <person name="Rana A."/>
            <person name="Tewari R."/>
            <person name="Gulati A."/>
        </authorList>
    </citation>
    <scope>NUCLEOTIDE SEQUENCE [LARGE SCALE GENOMIC DNA]</scope>
    <source>
        <strain evidence="1">IHBB 9852</strain>
    </source>
</reference>
<dbReference type="Proteomes" id="UP000189059">
    <property type="component" value="Unassembled WGS sequence"/>
</dbReference>
<dbReference type="AlphaFoldDB" id="A0A1B2E0I6"/>
<evidence type="ECO:0000313" key="1">
    <source>
        <dbReference type="EMBL" id="ANY73524.1"/>
    </source>
</evidence>
<protein>
    <submittedName>
        <fullName evidence="1">Uncharacterized protein</fullName>
    </submittedName>
</protein>
<evidence type="ECO:0000313" key="2">
    <source>
        <dbReference type="EMBL" id="OOC52364.1"/>
    </source>
</evidence>
<dbReference type="KEGG" id="pib:BBD41_13600"/>
<reference evidence="2 3" key="2">
    <citation type="submission" date="2016-12" db="EMBL/GenBank/DDBJ databases">
        <title>Genome sequencing and description of Paenibacillus sp. nov. from high altitude lake in the Indian Trans- Himalayas.</title>
        <authorList>
            <person name="Kiran S."/>
            <person name="Swarnkar M.K."/>
            <person name="Rana A."/>
            <person name="Tewari R."/>
            <person name="Gulati A."/>
        </authorList>
    </citation>
    <scope>NUCLEOTIDE SEQUENCE [LARGE SCALE GENOMIC DNA]</scope>
    <source>
        <strain evidence="2 3">IHBB 9951</strain>
    </source>
</reference>
<accession>A0A1B2E0I6</accession>
<dbReference type="EMBL" id="MRVI01000004">
    <property type="protein sequence ID" value="OOC52364.1"/>
    <property type="molecule type" value="Genomic_DNA"/>
</dbReference>
<organism evidence="1">
    <name type="scientific">Paenibacillus ihbetae</name>
    <dbReference type="NCBI Taxonomy" id="1870820"/>
    <lineage>
        <taxon>Bacteria</taxon>
        <taxon>Bacillati</taxon>
        <taxon>Bacillota</taxon>
        <taxon>Bacilli</taxon>
        <taxon>Bacillales</taxon>
        <taxon>Paenibacillaceae</taxon>
        <taxon>Paenibacillus</taxon>
    </lineage>
</organism>